<dbReference type="EMBL" id="JACJFM010000070">
    <property type="protein sequence ID" value="MBB1489649.1"/>
    <property type="molecule type" value="Genomic_DNA"/>
</dbReference>
<protein>
    <submittedName>
        <fullName evidence="1">Uncharacterized protein</fullName>
    </submittedName>
</protein>
<organism evidence="1 2">
    <name type="scientific">Oceanospirillum sediminis</name>
    <dbReference type="NCBI Taxonomy" id="2760088"/>
    <lineage>
        <taxon>Bacteria</taxon>
        <taxon>Pseudomonadati</taxon>
        <taxon>Pseudomonadota</taxon>
        <taxon>Gammaproteobacteria</taxon>
        <taxon>Oceanospirillales</taxon>
        <taxon>Oceanospirillaceae</taxon>
        <taxon>Oceanospirillum</taxon>
    </lineage>
</organism>
<sequence length="75" mass="8249">MSIEDNADAWVDAWFDLNFLVDEHKVTDVLLPDGTEATLNEAKKWLQDTLGGSTSVSFSIETHNGKQVVLITAEA</sequence>
<comment type="caution">
    <text evidence="1">The sequence shown here is derived from an EMBL/GenBank/DDBJ whole genome shotgun (WGS) entry which is preliminary data.</text>
</comment>
<evidence type="ECO:0000313" key="2">
    <source>
        <dbReference type="Proteomes" id="UP000565262"/>
    </source>
</evidence>
<keyword evidence="2" id="KW-1185">Reference proteome</keyword>
<gene>
    <name evidence="1" type="ORF">H4O21_23845</name>
</gene>
<evidence type="ECO:0000313" key="1">
    <source>
        <dbReference type="EMBL" id="MBB1489649.1"/>
    </source>
</evidence>
<dbReference type="RefSeq" id="WP_182812303.1">
    <property type="nucleotide sequence ID" value="NZ_JACJFM010000070.1"/>
</dbReference>
<proteinExistence type="predicted"/>
<accession>A0A839IYY2</accession>
<dbReference type="AlphaFoldDB" id="A0A839IYY2"/>
<reference evidence="1 2" key="1">
    <citation type="submission" date="2020-08" db="EMBL/GenBank/DDBJ databases">
        <title>Oceanospirillum sp. nov. isolated from marine sediment.</title>
        <authorList>
            <person name="Ji X."/>
        </authorList>
    </citation>
    <scope>NUCLEOTIDE SEQUENCE [LARGE SCALE GENOMIC DNA]</scope>
    <source>
        <strain evidence="1 2">D5</strain>
    </source>
</reference>
<name>A0A839IYY2_9GAMM</name>
<dbReference type="Proteomes" id="UP000565262">
    <property type="component" value="Unassembled WGS sequence"/>
</dbReference>